<evidence type="ECO:0000256" key="1">
    <source>
        <dbReference type="ARBA" id="ARBA00006432"/>
    </source>
</evidence>
<sequence>MPLVHRDVPTTAGDLADSVTSAAAVMRTHGVGVGSVVGILTEPNTPGTLVSRYAANLLGATVVHLAGVNAVNPAEQLSMDSQSGIIAETAPVMITVDEANLSRARAICASMADRRLLAGFGDLGNDVVDLTALPPDAFRPDMARDGDIAVVTYSSGSTGRPKGAGWSFRVKNEMVTASAVRGQKATSLITAPLTHSSGFAADDVMVPGGTVVLLPGFDAAEVLRTVALHRVNRLAIAAPQLYALADHPDTAQTDLSSVRDLFYTGLPASPERLAVAAKVFGPVLIQVYGTIETNMISWLLPQEHGDDALRATVGRPLEWLRVTIRDPRDDRALPPGEPGEVCVNSPWSMDRYWNDPDQSVRTVRDGWIHTGDIGHLDEAGYLHLHGRIADVIKANGIKIYPASVEHALLEHPAVAEAAVFGAANADRLEHICATVVLREGAQVAPDELRAHVGGMLSPHHAPTDIEVRKSLPLVGLGKPDKLRLRADAMARLAATHGEEES</sequence>
<feature type="domain" description="AMP-dependent synthetase/ligase" evidence="3">
    <location>
        <begin position="10"/>
        <end position="353"/>
    </location>
</feature>
<dbReference type="InterPro" id="IPR042099">
    <property type="entry name" value="ANL_N_sf"/>
</dbReference>
<dbReference type="InterPro" id="IPR020845">
    <property type="entry name" value="AMP-binding_CS"/>
</dbReference>
<evidence type="ECO:0000256" key="2">
    <source>
        <dbReference type="ARBA" id="ARBA00022598"/>
    </source>
</evidence>
<evidence type="ECO:0000313" key="6">
    <source>
        <dbReference type="Proteomes" id="UP001163064"/>
    </source>
</evidence>
<dbReference type="Proteomes" id="UP001163064">
    <property type="component" value="Unassembled WGS sequence"/>
</dbReference>
<dbReference type="SUPFAM" id="SSF56801">
    <property type="entry name" value="Acetyl-CoA synthetase-like"/>
    <property type="match status" value="1"/>
</dbReference>
<dbReference type="InterPro" id="IPR045851">
    <property type="entry name" value="AMP-bd_C_sf"/>
</dbReference>
<dbReference type="CDD" id="cd04433">
    <property type="entry name" value="AFD_class_I"/>
    <property type="match status" value="1"/>
</dbReference>
<dbReference type="InterPro" id="IPR000873">
    <property type="entry name" value="AMP-dep_synth/lig_dom"/>
</dbReference>
<dbReference type="RefSeq" id="WP_266602155.1">
    <property type="nucleotide sequence ID" value="NZ_JAPHNL010000263.1"/>
</dbReference>
<keyword evidence="6" id="KW-1185">Reference proteome</keyword>
<proteinExistence type="inferred from homology"/>
<dbReference type="PANTHER" id="PTHR24096">
    <property type="entry name" value="LONG-CHAIN-FATTY-ACID--COA LIGASE"/>
    <property type="match status" value="1"/>
</dbReference>
<evidence type="ECO:0000259" key="3">
    <source>
        <dbReference type="Pfam" id="PF00501"/>
    </source>
</evidence>
<comment type="caution">
    <text evidence="5">The sequence shown here is derived from an EMBL/GenBank/DDBJ whole genome shotgun (WGS) entry which is preliminary data.</text>
</comment>
<dbReference type="GO" id="GO:0016874">
    <property type="term" value="F:ligase activity"/>
    <property type="evidence" value="ECO:0007669"/>
    <property type="project" value="UniProtKB-KW"/>
</dbReference>
<dbReference type="InterPro" id="IPR025110">
    <property type="entry name" value="AMP-bd_C"/>
</dbReference>
<accession>A0ABT3TYR4</accession>
<name>A0ABT3TYR4_9ACTN</name>
<dbReference type="EMBL" id="JAPHNL010000263">
    <property type="protein sequence ID" value="MCX3062159.1"/>
    <property type="molecule type" value="Genomic_DNA"/>
</dbReference>
<dbReference type="Gene3D" id="3.30.300.30">
    <property type="match status" value="1"/>
</dbReference>
<evidence type="ECO:0000259" key="4">
    <source>
        <dbReference type="Pfam" id="PF13193"/>
    </source>
</evidence>
<dbReference type="Gene3D" id="3.40.50.12780">
    <property type="entry name" value="N-terminal domain of ligase-like"/>
    <property type="match status" value="1"/>
</dbReference>
<dbReference type="Pfam" id="PF13193">
    <property type="entry name" value="AMP-binding_C"/>
    <property type="match status" value="1"/>
</dbReference>
<organism evidence="5 6">
    <name type="scientific">Streptomyces beihaiensis</name>
    <dbReference type="NCBI Taxonomy" id="2984495"/>
    <lineage>
        <taxon>Bacteria</taxon>
        <taxon>Bacillati</taxon>
        <taxon>Actinomycetota</taxon>
        <taxon>Actinomycetes</taxon>
        <taxon>Kitasatosporales</taxon>
        <taxon>Streptomycetaceae</taxon>
        <taxon>Streptomyces</taxon>
    </lineage>
</organism>
<reference evidence="5" key="1">
    <citation type="submission" date="2022-10" db="EMBL/GenBank/DDBJ databases">
        <title>Streptomyces beihaiensis sp. nov., a chitin degrading actinobacterium, isolated from shrimp pond soil.</title>
        <authorList>
            <person name="Xie J."/>
            <person name="Shen N."/>
        </authorList>
    </citation>
    <scope>NUCLEOTIDE SEQUENCE</scope>
    <source>
        <strain evidence="5">GXMU-J5</strain>
    </source>
</reference>
<dbReference type="Pfam" id="PF00501">
    <property type="entry name" value="AMP-binding"/>
    <property type="match status" value="1"/>
</dbReference>
<dbReference type="PANTHER" id="PTHR24096:SF149">
    <property type="entry name" value="AMP-BINDING DOMAIN-CONTAINING PROTEIN-RELATED"/>
    <property type="match status" value="1"/>
</dbReference>
<keyword evidence="2 5" id="KW-0436">Ligase</keyword>
<comment type="similarity">
    <text evidence="1">Belongs to the ATP-dependent AMP-binding enzyme family.</text>
</comment>
<gene>
    <name evidence="5" type="ORF">OFY01_20820</name>
</gene>
<evidence type="ECO:0000313" key="5">
    <source>
        <dbReference type="EMBL" id="MCX3062159.1"/>
    </source>
</evidence>
<dbReference type="PROSITE" id="PS00455">
    <property type="entry name" value="AMP_BINDING"/>
    <property type="match status" value="1"/>
</dbReference>
<protein>
    <submittedName>
        <fullName evidence="5">Fatty acid--CoA ligase family protein</fullName>
    </submittedName>
</protein>
<feature type="domain" description="AMP-binding enzyme C-terminal" evidence="4">
    <location>
        <begin position="404"/>
        <end position="478"/>
    </location>
</feature>